<dbReference type="InterPro" id="IPR036361">
    <property type="entry name" value="SAP_dom_sf"/>
</dbReference>
<dbReference type="PANTHER" id="PTHR47031">
    <property type="entry name" value="SAP DNA-BINDING DOMAIN-CONTAINING PROTEIN"/>
    <property type="match status" value="1"/>
</dbReference>
<dbReference type="Pfam" id="PF02037">
    <property type="entry name" value="SAP"/>
    <property type="match status" value="1"/>
</dbReference>
<dbReference type="Gene3D" id="1.10.720.30">
    <property type="entry name" value="SAP domain"/>
    <property type="match status" value="1"/>
</dbReference>
<dbReference type="EMBL" id="CP120627">
    <property type="protein sequence ID" value="WEW56548.1"/>
    <property type="molecule type" value="Genomic_DNA"/>
</dbReference>
<dbReference type="PANTHER" id="PTHR47031:SF3">
    <property type="entry name" value="SAP DOMAIN-CONTAINING PROTEIN"/>
    <property type="match status" value="1"/>
</dbReference>
<gene>
    <name evidence="3" type="ORF">PRK78_001994</name>
</gene>
<protein>
    <recommendedName>
        <fullName evidence="2">SAP domain-containing protein</fullName>
    </recommendedName>
</protein>
<feature type="region of interest" description="Disordered" evidence="1">
    <location>
        <begin position="47"/>
        <end position="254"/>
    </location>
</feature>
<name>A0AAF0IH71_9EURO</name>
<feature type="compositionally biased region" description="Polar residues" evidence="1">
    <location>
        <begin position="516"/>
        <end position="532"/>
    </location>
</feature>
<feature type="domain" description="SAP" evidence="2">
    <location>
        <begin position="3"/>
        <end position="39"/>
    </location>
</feature>
<proteinExistence type="predicted"/>
<dbReference type="Proteomes" id="UP001219355">
    <property type="component" value="Chromosome 1"/>
</dbReference>
<dbReference type="InterPro" id="IPR032552">
    <property type="entry name" value="RSB_motif"/>
</dbReference>
<dbReference type="InterPro" id="IPR003034">
    <property type="entry name" value="SAP_dom"/>
</dbReference>
<feature type="region of interest" description="Disordered" evidence="1">
    <location>
        <begin position="629"/>
        <end position="660"/>
    </location>
</feature>
<sequence length="660" mass="73333">MADYNGWKVADLKAELKRRGIRQTGLRLKQHFIDRLLQSDSAEDNAAVAGKVASDDVASPGNDTTAPSVPQEATKSDGPLPEASQRADSHADLGTTARASTQEVSGLSQAQPQDINMPDSDRVTDQTIPEQQPDREIVPREPVVQEILEEQPKAESEAKEEPAALPDLPAPPAAAPSTETKSSAEEIDDSKKRKRRSQTPPPSPRSAALKRAKAEDGHPRVVLQEDMVSAETKNGPKEFAMSTVPSSESQNMEVDVPQKVVEITAEEQPTKHEDQQLDQRVNQEESVETIESEGPKTDDRSIATEAIRKENIEHGKREEEKAESIPQDHEIPQTQGEERVDGTHFTRKPTGDARFKGLFSANGDVARLESPPPPGDEERLVTPAIHPATTSLYIRDFMRPLQHANLKRHLISLATPPSATPDSDIILDFFLDSIKTHCFVTFTSVSAASRVRSALHDTIWPEERNRKPLWVDFIPEEKVKEWIEIERAPGNNRRDAARWEVVYEDREAGVVATLQEATPNSARNNNRNQSFNLGREPPTGPRAERSFGRGTQQAGPPVNIPDSGFKALDDRFLSTSAKPKLYYLPVSREVSDKRLDRFDDLARAAPSRRTGSDEMRRYSFEDTDFFVDKGPEYGSRRGRGPRGRGGGAFAEWTGSWRGRR</sequence>
<evidence type="ECO:0000256" key="1">
    <source>
        <dbReference type="SAM" id="MobiDB-lite"/>
    </source>
</evidence>
<feature type="compositionally biased region" description="Polar residues" evidence="1">
    <location>
        <begin position="97"/>
        <end position="114"/>
    </location>
</feature>
<evidence type="ECO:0000259" key="2">
    <source>
        <dbReference type="Pfam" id="PF02037"/>
    </source>
</evidence>
<accession>A0AAF0IH71</accession>
<feature type="compositionally biased region" description="Polar residues" evidence="1">
    <location>
        <begin position="61"/>
        <end position="73"/>
    </location>
</feature>
<dbReference type="Pfam" id="PF16294">
    <property type="entry name" value="RSB_motif"/>
    <property type="match status" value="1"/>
</dbReference>
<feature type="compositionally biased region" description="Basic and acidic residues" evidence="1">
    <location>
        <begin position="293"/>
        <end position="354"/>
    </location>
</feature>
<reference evidence="3" key="1">
    <citation type="submission" date="2023-03" db="EMBL/GenBank/DDBJ databases">
        <title>Emydomyces testavorans Genome Sequence.</title>
        <authorList>
            <person name="Hoyer L."/>
        </authorList>
    </citation>
    <scope>NUCLEOTIDE SEQUENCE</scope>
    <source>
        <strain evidence="3">16-2883</strain>
    </source>
</reference>
<feature type="region of interest" description="Disordered" evidence="1">
    <location>
        <begin position="266"/>
        <end position="354"/>
    </location>
</feature>
<evidence type="ECO:0000313" key="4">
    <source>
        <dbReference type="Proteomes" id="UP001219355"/>
    </source>
</evidence>
<feature type="compositionally biased region" description="Polar residues" evidence="1">
    <location>
        <begin position="243"/>
        <end position="252"/>
    </location>
</feature>
<keyword evidence="4" id="KW-1185">Reference proteome</keyword>
<feature type="compositionally biased region" description="Basic and acidic residues" evidence="1">
    <location>
        <begin position="268"/>
        <end position="283"/>
    </location>
</feature>
<dbReference type="SUPFAM" id="SSF68906">
    <property type="entry name" value="SAP domain"/>
    <property type="match status" value="1"/>
</dbReference>
<dbReference type="AlphaFoldDB" id="A0AAF0IH71"/>
<dbReference type="CDD" id="cd12432">
    <property type="entry name" value="RRM_ACINU"/>
    <property type="match status" value="1"/>
</dbReference>
<organism evidence="3 4">
    <name type="scientific">Emydomyces testavorans</name>
    <dbReference type="NCBI Taxonomy" id="2070801"/>
    <lineage>
        <taxon>Eukaryota</taxon>
        <taxon>Fungi</taxon>
        <taxon>Dikarya</taxon>
        <taxon>Ascomycota</taxon>
        <taxon>Pezizomycotina</taxon>
        <taxon>Eurotiomycetes</taxon>
        <taxon>Eurotiomycetidae</taxon>
        <taxon>Onygenales</taxon>
        <taxon>Nannizziopsiaceae</taxon>
        <taxon>Emydomyces</taxon>
    </lineage>
</organism>
<feature type="compositionally biased region" description="Basic and acidic residues" evidence="1">
    <location>
        <begin position="150"/>
        <end position="162"/>
    </location>
</feature>
<feature type="region of interest" description="Disordered" evidence="1">
    <location>
        <begin position="516"/>
        <end position="562"/>
    </location>
</feature>
<evidence type="ECO:0000313" key="3">
    <source>
        <dbReference type="EMBL" id="WEW56548.1"/>
    </source>
</evidence>
<dbReference type="InterPro" id="IPR034257">
    <property type="entry name" value="Acinus_RRM"/>
</dbReference>